<dbReference type="Gene3D" id="3.40.50.410">
    <property type="entry name" value="von Willebrand factor, type A domain"/>
    <property type="match status" value="1"/>
</dbReference>
<keyword evidence="1" id="KW-0813">Transport</keyword>
<keyword evidence="1" id="KW-0653">Protein transport</keyword>
<keyword evidence="1" id="KW-0968">Cytoplasmic vesicle</keyword>
<dbReference type="AlphaFoldDB" id="A0A0L0F0N1"/>
<organism evidence="2 3">
    <name type="scientific">Sphaeroforma arctica JP610</name>
    <dbReference type="NCBI Taxonomy" id="667725"/>
    <lineage>
        <taxon>Eukaryota</taxon>
        <taxon>Ichthyosporea</taxon>
        <taxon>Ichthyophonida</taxon>
        <taxon>Sphaeroforma</taxon>
    </lineage>
</organism>
<keyword evidence="1" id="KW-0862">Zinc</keyword>
<dbReference type="PANTHER" id="PTHR11141">
    <property type="entry name" value="PROTEIN TRANSPORT PROTEIN SEC23"/>
    <property type="match status" value="1"/>
</dbReference>
<comment type="similarity">
    <text evidence="1">Belongs to the SEC23/SEC24 family. SEC23 subfamily.</text>
</comment>
<dbReference type="RefSeq" id="XP_014144113.1">
    <property type="nucleotide sequence ID" value="XM_014288638.1"/>
</dbReference>
<name>A0A0L0F0N1_9EUKA</name>
<keyword evidence="1" id="KW-0963">Cytoplasm</keyword>
<gene>
    <name evidence="2" type="ORF">SARC_17263</name>
</gene>
<reference evidence="2 3" key="1">
    <citation type="submission" date="2011-02" db="EMBL/GenBank/DDBJ databases">
        <title>The Genome Sequence of Sphaeroforma arctica JP610.</title>
        <authorList>
            <consortium name="The Broad Institute Genome Sequencing Platform"/>
            <person name="Russ C."/>
            <person name="Cuomo C."/>
            <person name="Young S.K."/>
            <person name="Zeng Q."/>
            <person name="Gargeya S."/>
            <person name="Alvarado L."/>
            <person name="Berlin A."/>
            <person name="Chapman S.B."/>
            <person name="Chen Z."/>
            <person name="Freedman E."/>
            <person name="Gellesch M."/>
            <person name="Goldberg J."/>
            <person name="Griggs A."/>
            <person name="Gujja S."/>
            <person name="Heilman E."/>
            <person name="Heiman D."/>
            <person name="Howarth C."/>
            <person name="Mehta T."/>
            <person name="Neiman D."/>
            <person name="Pearson M."/>
            <person name="Roberts A."/>
            <person name="Saif S."/>
            <person name="Shea T."/>
            <person name="Shenoy N."/>
            <person name="Sisk P."/>
            <person name="Stolte C."/>
            <person name="Sykes S."/>
            <person name="White J."/>
            <person name="Yandava C."/>
            <person name="Burger G."/>
            <person name="Gray M.W."/>
            <person name="Holland P.W.H."/>
            <person name="King N."/>
            <person name="Lang F.B.F."/>
            <person name="Roger A.J."/>
            <person name="Ruiz-Trillo I."/>
            <person name="Haas B."/>
            <person name="Nusbaum C."/>
            <person name="Birren B."/>
        </authorList>
    </citation>
    <scope>NUCLEOTIDE SEQUENCE [LARGE SCALE GENOMIC DNA]</scope>
    <source>
        <strain evidence="2 3">JP610</strain>
    </source>
</reference>
<proteinExistence type="inferred from homology"/>
<dbReference type="GeneID" id="25917767"/>
<dbReference type="STRING" id="667725.A0A0L0F0N1"/>
<dbReference type="GO" id="GO:0046872">
    <property type="term" value="F:metal ion binding"/>
    <property type="evidence" value="ECO:0007669"/>
    <property type="project" value="UniProtKB-KW"/>
</dbReference>
<dbReference type="SUPFAM" id="SSF53300">
    <property type="entry name" value="vWA-like"/>
    <property type="match status" value="1"/>
</dbReference>
<dbReference type="GO" id="GO:0090110">
    <property type="term" value="P:COPII-coated vesicle cargo loading"/>
    <property type="evidence" value="ECO:0007669"/>
    <property type="project" value="TreeGrafter"/>
</dbReference>
<keyword evidence="3" id="KW-1185">Reference proteome</keyword>
<dbReference type="PANTHER" id="PTHR11141:SF0">
    <property type="entry name" value="PROTEIN TRANSPORT PROTEIN SEC23"/>
    <property type="match status" value="1"/>
</dbReference>
<keyword evidence="1" id="KW-0256">Endoplasmic reticulum</keyword>
<evidence type="ECO:0000313" key="2">
    <source>
        <dbReference type="EMBL" id="KNC70211.1"/>
    </source>
</evidence>
<comment type="function">
    <text evidence="1">Component of the coat protein complex II (COPII) which promotes the formation of transport vesicles from the endoplasmic reticulum (ER). The coat has two main functions, the physical deformation of the endoplasmic reticulum membrane into vesicles and the selection of cargo molecules.</text>
</comment>
<comment type="subcellular location">
    <subcellularLocation>
        <location evidence="1">Cytoplasmic vesicle</location>
        <location evidence="1">COPII-coated vesicle membrane</location>
        <topology evidence="1">Peripheral membrane protein</topology>
        <orientation evidence="1">Cytoplasmic side</orientation>
    </subcellularLocation>
    <subcellularLocation>
        <location evidence="1">Endoplasmic reticulum membrane</location>
        <topology evidence="1">Peripheral membrane protein</topology>
        <orientation evidence="1">Cytoplasmic side</orientation>
    </subcellularLocation>
</comment>
<dbReference type="eggNOG" id="KOG1986">
    <property type="taxonomic scope" value="Eukaryota"/>
</dbReference>
<feature type="non-terminal residue" evidence="2">
    <location>
        <position position="1"/>
    </location>
</feature>
<sequence length="52" mass="5455">FIQPLSACDMAITSIIEDLEQDPWVVGNAKRPLRSTGTALSVAISLLGVSVA</sequence>
<dbReference type="InterPro" id="IPR037364">
    <property type="entry name" value="Sec23"/>
</dbReference>
<dbReference type="GO" id="GO:0070971">
    <property type="term" value="C:endoplasmic reticulum exit site"/>
    <property type="evidence" value="ECO:0007669"/>
    <property type="project" value="TreeGrafter"/>
</dbReference>
<keyword evidence="1" id="KW-0472">Membrane</keyword>
<accession>A0A0L0F0N1</accession>
<dbReference type="GO" id="GO:0005789">
    <property type="term" value="C:endoplasmic reticulum membrane"/>
    <property type="evidence" value="ECO:0007669"/>
    <property type="project" value="UniProtKB-SubCell"/>
</dbReference>
<protein>
    <recommendedName>
        <fullName evidence="1">Protein transport protein SEC23</fullName>
    </recommendedName>
</protein>
<keyword evidence="1" id="KW-0479">Metal-binding</keyword>
<dbReference type="EMBL" id="KQ251804">
    <property type="protein sequence ID" value="KNC70211.1"/>
    <property type="molecule type" value="Genomic_DNA"/>
</dbReference>
<dbReference type="InterPro" id="IPR036465">
    <property type="entry name" value="vWFA_dom_sf"/>
</dbReference>
<dbReference type="OrthoDB" id="10256289at2759"/>
<dbReference type="Proteomes" id="UP000054560">
    <property type="component" value="Unassembled WGS sequence"/>
</dbReference>
<dbReference type="GO" id="GO:0015031">
    <property type="term" value="P:protein transport"/>
    <property type="evidence" value="ECO:0007669"/>
    <property type="project" value="UniProtKB-KW"/>
</dbReference>
<keyword evidence="1" id="KW-0931">ER-Golgi transport</keyword>
<evidence type="ECO:0000313" key="3">
    <source>
        <dbReference type="Proteomes" id="UP000054560"/>
    </source>
</evidence>
<dbReference type="GO" id="GO:0005096">
    <property type="term" value="F:GTPase activator activity"/>
    <property type="evidence" value="ECO:0007669"/>
    <property type="project" value="TreeGrafter"/>
</dbReference>
<dbReference type="GO" id="GO:0030127">
    <property type="term" value="C:COPII vesicle coat"/>
    <property type="evidence" value="ECO:0007669"/>
    <property type="project" value="TreeGrafter"/>
</dbReference>
<evidence type="ECO:0000256" key="1">
    <source>
        <dbReference type="RuleBase" id="RU365030"/>
    </source>
</evidence>